<evidence type="ECO:0000256" key="3">
    <source>
        <dbReference type="ARBA" id="ARBA00022737"/>
    </source>
</evidence>
<evidence type="ECO:0000256" key="7">
    <source>
        <dbReference type="PROSITE-ProRule" id="PRU00023"/>
    </source>
</evidence>
<evidence type="ECO:0000256" key="6">
    <source>
        <dbReference type="ARBA" id="ARBA00023136"/>
    </source>
</evidence>
<dbReference type="PROSITE" id="PS50088">
    <property type="entry name" value="ANK_REPEAT"/>
    <property type="match status" value="1"/>
</dbReference>
<organism evidence="10 11">
    <name type="scientific">Olea europaea subsp. europaea</name>
    <dbReference type="NCBI Taxonomy" id="158383"/>
    <lineage>
        <taxon>Eukaryota</taxon>
        <taxon>Viridiplantae</taxon>
        <taxon>Streptophyta</taxon>
        <taxon>Embryophyta</taxon>
        <taxon>Tracheophyta</taxon>
        <taxon>Spermatophyta</taxon>
        <taxon>Magnoliopsida</taxon>
        <taxon>eudicotyledons</taxon>
        <taxon>Gunneridae</taxon>
        <taxon>Pentapetalae</taxon>
        <taxon>asterids</taxon>
        <taxon>lamiids</taxon>
        <taxon>Lamiales</taxon>
        <taxon>Oleaceae</taxon>
        <taxon>Oleeae</taxon>
        <taxon>Olea</taxon>
    </lineage>
</organism>
<evidence type="ECO:0000256" key="8">
    <source>
        <dbReference type="SAM" id="Phobius"/>
    </source>
</evidence>
<feature type="repeat" description="ANK" evidence="7">
    <location>
        <begin position="232"/>
        <end position="264"/>
    </location>
</feature>
<comment type="caution">
    <text evidence="10">The sequence shown here is derived from an EMBL/GenBank/DDBJ whole genome shotgun (WGS) entry which is preliminary data.</text>
</comment>
<gene>
    <name evidence="10" type="ORF">OLEA9_A041099</name>
</gene>
<dbReference type="Gene3D" id="1.25.40.20">
    <property type="entry name" value="Ankyrin repeat-containing domain"/>
    <property type="match status" value="2"/>
</dbReference>
<keyword evidence="4 8" id="KW-1133">Transmembrane helix</keyword>
<dbReference type="OrthoDB" id="909278at2759"/>
<dbReference type="Proteomes" id="UP000594638">
    <property type="component" value="Unassembled WGS sequence"/>
</dbReference>
<dbReference type="InterPro" id="IPR036770">
    <property type="entry name" value="Ankyrin_rpt-contain_sf"/>
</dbReference>
<feature type="transmembrane region" description="Helical" evidence="8">
    <location>
        <begin position="299"/>
        <end position="319"/>
    </location>
</feature>
<dbReference type="InterPro" id="IPR002110">
    <property type="entry name" value="Ankyrin_rpt"/>
</dbReference>
<evidence type="ECO:0000313" key="10">
    <source>
        <dbReference type="EMBL" id="CAA2980714.1"/>
    </source>
</evidence>
<evidence type="ECO:0000256" key="1">
    <source>
        <dbReference type="ARBA" id="ARBA00004141"/>
    </source>
</evidence>
<keyword evidence="2 8" id="KW-0812">Transmembrane</keyword>
<dbReference type="Pfam" id="PF12796">
    <property type="entry name" value="Ank_2"/>
    <property type="match status" value="2"/>
</dbReference>
<dbReference type="PANTHER" id="PTHR24186">
    <property type="entry name" value="PROTEIN PHOSPHATASE 1 REGULATORY SUBUNIT"/>
    <property type="match status" value="1"/>
</dbReference>
<name>A0A8S0RN04_OLEEU</name>
<evidence type="ECO:0000259" key="9">
    <source>
        <dbReference type="Pfam" id="PF13962"/>
    </source>
</evidence>
<reference evidence="10 11" key="1">
    <citation type="submission" date="2019-12" db="EMBL/GenBank/DDBJ databases">
        <authorList>
            <person name="Alioto T."/>
            <person name="Alioto T."/>
            <person name="Gomez Garrido J."/>
        </authorList>
    </citation>
    <scope>NUCLEOTIDE SEQUENCE [LARGE SCALE GENOMIC DNA]</scope>
</reference>
<dbReference type="AlphaFoldDB" id="A0A8S0RN04"/>
<evidence type="ECO:0000256" key="5">
    <source>
        <dbReference type="ARBA" id="ARBA00023043"/>
    </source>
</evidence>
<keyword evidence="3" id="KW-0677">Repeat</keyword>
<dbReference type="SMART" id="SM00248">
    <property type="entry name" value="ANK"/>
    <property type="match status" value="5"/>
</dbReference>
<comment type="subcellular location">
    <subcellularLocation>
        <location evidence="1">Membrane</location>
        <topology evidence="1">Multi-pass membrane protein</topology>
    </subcellularLocation>
</comment>
<dbReference type="InterPro" id="IPR026961">
    <property type="entry name" value="PGG_dom"/>
</dbReference>
<feature type="transmembrane region" description="Helical" evidence="8">
    <location>
        <begin position="407"/>
        <end position="426"/>
    </location>
</feature>
<keyword evidence="5 7" id="KW-0040">ANK repeat</keyword>
<protein>
    <submittedName>
        <fullName evidence="10">ACCELERATED CELL DEATH 6-like</fullName>
    </submittedName>
</protein>
<keyword evidence="6 8" id="KW-0472">Membrane</keyword>
<sequence length="436" mass="47908">MDPSLYKAVQEGNLNAIREKKELTSTTQLTPNKNTLLHDAAQFNNSKEYVSEILITNGSLLCEVNSDDEDLEAGGRDGALKNLLSWRNRNGDTALHEAIRNNCPSVVNLMIIEDPDIANIANNAMETPLFLTVVSNPIDKNSSTCIDDILRYCPSLDYHGPEGKTALRAVALYNWKGISEKLLEKHPTLMTEVDDFGRSALHYAALHRSNEVAEELLMANKSIACVVAGKDKNKTALHIATCEGNGAVMKELKANGAKLVASNAMILENSLLLMMKKHCPKNKRTVPTDIRKIGDTHMVVAALIITVAFATEFTIPGGYDGNDGPNKGLVTLSRKATFKAFIITDTLAMACSASAVFLHFFAAAEIDKRKLMNPYLATAMLVMVAMGVMVIAFMTGLYAVLEHSRELAIIECVICSFCFLVFYYPMKRAFRSVNYL</sequence>
<proteinExistence type="predicted"/>
<dbReference type="EMBL" id="CACTIH010003651">
    <property type="protein sequence ID" value="CAA2980714.1"/>
    <property type="molecule type" value="Genomic_DNA"/>
</dbReference>
<dbReference type="PANTHER" id="PTHR24186:SF50">
    <property type="entry name" value="ANKYRIN REPEAT-CONTAINING PROTEIN ITN1-LIKE ISOFORM X1"/>
    <property type="match status" value="1"/>
</dbReference>
<dbReference type="Gramene" id="OE9A041099T1">
    <property type="protein sequence ID" value="OE9A041099C1"/>
    <property type="gene ID" value="OE9A041099"/>
</dbReference>
<keyword evidence="11" id="KW-1185">Reference proteome</keyword>
<feature type="domain" description="PGG" evidence="9">
    <location>
        <begin position="291"/>
        <end position="400"/>
    </location>
</feature>
<evidence type="ECO:0000256" key="4">
    <source>
        <dbReference type="ARBA" id="ARBA00022989"/>
    </source>
</evidence>
<dbReference type="GO" id="GO:0005886">
    <property type="term" value="C:plasma membrane"/>
    <property type="evidence" value="ECO:0007669"/>
    <property type="project" value="TreeGrafter"/>
</dbReference>
<evidence type="ECO:0000313" key="11">
    <source>
        <dbReference type="Proteomes" id="UP000594638"/>
    </source>
</evidence>
<feature type="transmembrane region" description="Helical" evidence="8">
    <location>
        <begin position="375"/>
        <end position="401"/>
    </location>
</feature>
<dbReference type="Pfam" id="PF13962">
    <property type="entry name" value="PGG"/>
    <property type="match status" value="1"/>
</dbReference>
<evidence type="ECO:0000256" key="2">
    <source>
        <dbReference type="ARBA" id="ARBA00022692"/>
    </source>
</evidence>
<dbReference type="SUPFAM" id="SSF48403">
    <property type="entry name" value="Ankyrin repeat"/>
    <property type="match status" value="1"/>
</dbReference>
<feature type="transmembrane region" description="Helical" evidence="8">
    <location>
        <begin position="339"/>
        <end position="363"/>
    </location>
</feature>
<accession>A0A8S0RN04</accession>